<feature type="domain" description="Response regulatory" evidence="3">
    <location>
        <begin position="102"/>
        <end position="217"/>
    </location>
</feature>
<dbReference type="Gene3D" id="3.40.50.2300">
    <property type="match status" value="1"/>
</dbReference>
<name>A0A5C5YXS6_9BACT</name>
<evidence type="ECO:0000256" key="1">
    <source>
        <dbReference type="ARBA" id="ARBA00022553"/>
    </source>
</evidence>
<dbReference type="CDD" id="cd00156">
    <property type="entry name" value="REC"/>
    <property type="match status" value="1"/>
</dbReference>
<dbReference type="PANTHER" id="PTHR44591">
    <property type="entry name" value="STRESS RESPONSE REGULATOR PROTEIN 1"/>
    <property type="match status" value="1"/>
</dbReference>
<dbReference type="EMBL" id="SJPJ01000001">
    <property type="protein sequence ID" value="TWT79879.1"/>
    <property type="molecule type" value="Genomic_DNA"/>
</dbReference>
<dbReference type="SUPFAM" id="SSF46955">
    <property type="entry name" value="Putative DNA-binding domain"/>
    <property type="match status" value="1"/>
</dbReference>
<comment type="caution">
    <text evidence="4">The sequence shown here is derived from an EMBL/GenBank/DDBJ whole genome shotgun (WGS) entry which is preliminary data.</text>
</comment>
<evidence type="ECO:0000313" key="5">
    <source>
        <dbReference type="Proteomes" id="UP000315010"/>
    </source>
</evidence>
<dbReference type="PROSITE" id="PS50110">
    <property type="entry name" value="RESPONSE_REGULATORY"/>
    <property type="match status" value="1"/>
</dbReference>
<dbReference type="InterPro" id="IPR041657">
    <property type="entry name" value="HTH_17"/>
</dbReference>
<keyword evidence="5" id="KW-1185">Reference proteome</keyword>
<keyword evidence="1 2" id="KW-0597">Phosphoprotein</keyword>
<organism evidence="4 5">
    <name type="scientific">Novipirellula herctigrandis</name>
    <dbReference type="NCBI Taxonomy" id="2527986"/>
    <lineage>
        <taxon>Bacteria</taxon>
        <taxon>Pseudomonadati</taxon>
        <taxon>Planctomycetota</taxon>
        <taxon>Planctomycetia</taxon>
        <taxon>Pirellulales</taxon>
        <taxon>Pirellulaceae</taxon>
        <taxon>Novipirellula</taxon>
    </lineage>
</organism>
<dbReference type="InterPro" id="IPR011006">
    <property type="entry name" value="CheY-like_superfamily"/>
</dbReference>
<dbReference type="SMART" id="SM00448">
    <property type="entry name" value="REC"/>
    <property type="match status" value="1"/>
</dbReference>
<proteinExistence type="predicted"/>
<protein>
    <submittedName>
        <fullName evidence="4">Response regulator PleD</fullName>
    </submittedName>
</protein>
<dbReference type="SUPFAM" id="SSF52172">
    <property type="entry name" value="CheY-like"/>
    <property type="match status" value="1"/>
</dbReference>
<evidence type="ECO:0000313" key="4">
    <source>
        <dbReference type="EMBL" id="TWT79879.1"/>
    </source>
</evidence>
<reference evidence="4 5" key="1">
    <citation type="submission" date="2019-02" db="EMBL/GenBank/DDBJ databases">
        <title>Deep-cultivation of Planctomycetes and their phenomic and genomic characterization uncovers novel biology.</title>
        <authorList>
            <person name="Wiegand S."/>
            <person name="Jogler M."/>
            <person name="Boedeker C."/>
            <person name="Pinto D."/>
            <person name="Vollmers J."/>
            <person name="Rivas-Marin E."/>
            <person name="Kohn T."/>
            <person name="Peeters S.H."/>
            <person name="Heuer A."/>
            <person name="Rast P."/>
            <person name="Oberbeckmann S."/>
            <person name="Bunk B."/>
            <person name="Jeske O."/>
            <person name="Meyerdierks A."/>
            <person name="Storesund J.E."/>
            <person name="Kallscheuer N."/>
            <person name="Luecker S."/>
            <person name="Lage O.M."/>
            <person name="Pohl T."/>
            <person name="Merkel B.J."/>
            <person name="Hornburger P."/>
            <person name="Mueller R.-W."/>
            <person name="Bruemmer F."/>
            <person name="Labrenz M."/>
            <person name="Spormann A.M."/>
            <person name="Op Den Camp H."/>
            <person name="Overmann J."/>
            <person name="Amann R."/>
            <person name="Jetten M.S.M."/>
            <person name="Mascher T."/>
            <person name="Medema M.H."/>
            <person name="Devos D.P."/>
            <person name="Kaster A.-K."/>
            <person name="Ovreas L."/>
            <person name="Rohde M."/>
            <person name="Galperin M.Y."/>
            <person name="Jogler C."/>
        </authorList>
    </citation>
    <scope>NUCLEOTIDE SEQUENCE [LARGE SCALE GENOMIC DNA]</scope>
    <source>
        <strain evidence="4 5">CA13</strain>
    </source>
</reference>
<accession>A0A5C5YXS6</accession>
<dbReference type="AlphaFoldDB" id="A0A5C5YXS6"/>
<evidence type="ECO:0000259" key="3">
    <source>
        <dbReference type="PROSITE" id="PS50110"/>
    </source>
</evidence>
<dbReference type="GO" id="GO:0000160">
    <property type="term" value="P:phosphorelay signal transduction system"/>
    <property type="evidence" value="ECO:0007669"/>
    <property type="project" value="InterPro"/>
</dbReference>
<dbReference type="Proteomes" id="UP000315010">
    <property type="component" value="Unassembled WGS sequence"/>
</dbReference>
<dbReference type="Pfam" id="PF00072">
    <property type="entry name" value="Response_reg"/>
    <property type="match status" value="1"/>
</dbReference>
<dbReference type="InterPro" id="IPR009061">
    <property type="entry name" value="DNA-bd_dom_put_sf"/>
</dbReference>
<dbReference type="InterPro" id="IPR001789">
    <property type="entry name" value="Sig_transdc_resp-reg_receiver"/>
</dbReference>
<evidence type="ECO:0000256" key="2">
    <source>
        <dbReference type="PROSITE-ProRule" id="PRU00169"/>
    </source>
</evidence>
<dbReference type="PANTHER" id="PTHR44591:SF3">
    <property type="entry name" value="RESPONSE REGULATORY DOMAIN-CONTAINING PROTEIN"/>
    <property type="match status" value="1"/>
</dbReference>
<dbReference type="InterPro" id="IPR050595">
    <property type="entry name" value="Bact_response_regulator"/>
</dbReference>
<gene>
    <name evidence="4" type="ORF">CA13_12860</name>
</gene>
<feature type="modified residue" description="4-aspartylphosphate" evidence="2">
    <location>
        <position position="152"/>
    </location>
</feature>
<sequence>MTDDSDDETWPLEQMVTDAPLFEGKLTRRYGEPSMKVFTTGQVAKICKVAPRTVSKWFDSGRLKGYRIPGSQDRRIPREYLIKFLKEHGMPLGDLEDEAMAKCLIVAQDQVLIENLKRELPPEKAFKVAVAASGFEAGIQAESFNPDCIIVDFSIGKIEAVQICQNLRKNVDFTDIVLIALLPDDGQPMSFDRSSINETFKKPFDAHLLAERLRTLVGSKKELV</sequence>
<dbReference type="Pfam" id="PF12728">
    <property type="entry name" value="HTH_17"/>
    <property type="match status" value="1"/>
</dbReference>